<keyword evidence="2" id="KW-1185">Reference proteome</keyword>
<dbReference type="AlphaFoldDB" id="A0A165WRP9"/>
<feature type="non-terminal residue" evidence="1">
    <location>
        <position position="57"/>
    </location>
</feature>
<proteinExistence type="predicted"/>
<evidence type="ECO:0000313" key="1">
    <source>
        <dbReference type="EMBL" id="KZP07850.1"/>
    </source>
</evidence>
<evidence type="ECO:0000313" key="2">
    <source>
        <dbReference type="Proteomes" id="UP000076532"/>
    </source>
</evidence>
<accession>A0A165WRP9</accession>
<evidence type="ECO:0008006" key="3">
    <source>
        <dbReference type="Google" id="ProtNLM"/>
    </source>
</evidence>
<sequence>MERTPSEIWTKIFAHACTDSGETGRQLSLVSKFIRATSAPVKYQSIATHGPRQIIDL</sequence>
<protein>
    <recommendedName>
        <fullName evidence="3">F-box domain-containing protein</fullName>
    </recommendedName>
</protein>
<dbReference type="Proteomes" id="UP000076532">
    <property type="component" value="Unassembled WGS sequence"/>
</dbReference>
<gene>
    <name evidence="1" type="ORF">FIBSPDRAFT_803534</name>
</gene>
<reference evidence="1 2" key="1">
    <citation type="journal article" date="2016" name="Mol. Biol. Evol.">
        <title>Comparative Genomics of Early-Diverging Mushroom-Forming Fungi Provides Insights into the Origins of Lignocellulose Decay Capabilities.</title>
        <authorList>
            <person name="Nagy L.G."/>
            <person name="Riley R."/>
            <person name="Tritt A."/>
            <person name="Adam C."/>
            <person name="Daum C."/>
            <person name="Floudas D."/>
            <person name="Sun H."/>
            <person name="Yadav J.S."/>
            <person name="Pangilinan J."/>
            <person name="Larsson K.H."/>
            <person name="Matsuura K."/>
            <person name="Barry K."/>
            <person name="Labutti K."/>
            <person name="Kuo R."/>
            <person name="Ohm R.A."/>
            <person name="Bhattacharya S.S."/>
            <person name="Shirouzu T."/>
            <person name="Yoshinaga Y."/>
            <person name="Martin F.M."/>
            <person name="Grigoriev I.V."/>
            <person name="Hibbett D.S."/>
        </authorList>
    </citation>
    <scope>NUCLEOTIDE SEQUENCE [LARGE SCALE GENOMIC DNA]</scope>
    <source>
        <strain evidence="1 2">CBS 109695</strain>
    </source>
</reference>
<dbReference type="OrthoDB" id="2748701at2759"/>
<name>A0A165WRP9_9AGAM</name>
<organism evidence="1 2">
    <name type="scientific">Athelia psychrophila</name>
    <dbReference type="NCBI Taxonomy" id="1759441"/>
    <lineage>
        <taxon>Eukaryota</taxon>
        <taxon>Fungi</taxon>
        <taxon>Dikarya</taxon>
        <taxon>Basidiomycota</taxon>
        <taxon>Agaricomycotina</taxon>
        <taxon>Agaricomycetes</taxon>
        <taxon>Agaricomycetidae</taxon>
        <taxon>Atheliales</taxon>
        <taxon>Atheliaceae</taxon>
        <taxon>Athelia</taxon>
    </lineage>
</organism>
<dbReference type="EMBL" id="KV417738">
    <property type="protein sequence ID" value="KZP07850.1"/>
    <property type="molecule type" value="Genomic_DNA"/>
</dbReference>